<keyword evidence="2" id="KW-1185">Reference proteome</keyword>
<evidence type="ECO:0000313" key="1">
    <source>
        <dbReference type="EMBL" id="CAJ2640782.1"/>
    </source>
</evidence>
<organism evidence="1 2">
    <name type="scientific">Trifolium pratense</name>
    <name type="common">Red clover</name>
    <dbReference type="NCBI Taxonomy" id="57577"/>
    <lineage>
        <taxon>Eukaryota</taxon>
        <taxon>Viridiplantae</taxon>
        <taxon>Streptophyta</taxon>
        <taxon>Embryophyta</taxon>
        <taxon>Tracheophyta</taxon>
        <taxon>Spermatophyta</taxon>
        <taxon>Magnoliopsida</taxon>
        <taxon>eudicotyledons</taxon>
        <taxon>Gunneridae</taxon>
        <taxon>Pentapetalae</taxon>
        <taxon>rosids</taxon>
        <taxon>fabids</taxon>
        <taxon>Fabales</taxon>
        <taxon>Fabaceae</taxon>
        <taxon>Papilionoideae</taxon>
        <taxon>50 kb inversion clade</taxon>
        <taxon>NPAAA clade</taxon>
        <taxon>Hologalegina</taxon>
        <taxon>IRL clade</taxon>
        <taxon>Trifolieae</taxon>
        <taxon>Trifolium</taxon>
    </lineage>
</organism>
<sequence>MENLLGGLKIHVQRGVNLAVRDVVSSTSDPYVVIKMGKQKLKTKPMKKNLNPEWNEDLTLSISDLDTPIHLQVYDKDSFTVDDKMGDAKIDIGPFVEAVKMRLEGLPNDTIVIRVHPSRQSCLAEESQIVYKDGKVVQNMVLRLRNVECGEVELQLQWIDIPGSKGL</sequence>
<name>A0ACB0JAV6_TRIPR</name>
<comment type="caution">
    <text evidence="1">The sequence shown here is derived from an EMBL/GenBank/DDBJ whole genome shotgun (WGS) entry which is preliminary data.</text>
</comment>
<gene>
    <name evidence="1" type="ORF">MILVUS5_LOCUS10578</name>
</gene>
<proteinExistence type="predicted"/>
<reference evidence="1" key="1">
    <citation type="submission" date="2023-10" db="EMBL/GenBank/DDBJ databases">
        <authorList>
            <person name="Rodriguez Cubillos JULIANA M."/>
            <person name="De Vega J."/>
        </authorList>
    </citation>
    <scope>NUCLEOTIDE SEQUENCE</scope>
</reference>
<evidence type="ECO:0000313" key="2">
    <source>
        <dbReference type="Proteomes" id="UP001177021"/>
    </source>
</evidence>
<dbReference type="Proteomes" id="UP001177021">
    <property type="component" value="Unassembled WGS sequence"/>
</dbReference>
<dbReference type="EMBL" id="CASHSV030000024">
    <property type="protein sequence ID" value="CAJ2640782.1"/>
    <property type="molecule type" value="Genomic_DNA"/>
</dbReference>
<protein>
    <submittedName>
        <fullName evidence="1">Uncharacterized protein</fullName>
    </submittedName>
</protein>
<accession>A0ACB0JAV6</accession>